<evidence type="ECO:0000259" key="4">
    <source>
        <dbReference type="PROSITE" id="PS50932"/>
    </source>
</evidence>
<dbReference type="Gene3D" id="3.40.50.2300">
    <property type="match status" value="2"/>
</dbReference>
<dbReference type="SUPFAM" id="SSF47413">
    <property type="entry name" value="lambda repressor-like DNA-binding domains"/>
    <property type="match status" value="1"/>
</dbReference>
<keyword evidence="6" id="KW-1185">Reference proteome</keyword>
<name>K0CG70_ALCDB</name>
<protein>
    <submittedName>
        <fullName evidence="5">Putative transcriptional regulator, LacI family</fullName>
    </submittedName>
</protein>
<dbReference type="CDD" id="cd06281">
    <property type="entry name" value="PBP1_LacI-like"/>
    <property type="match status" value="1"/>
</dbReference>
<dbReference type="InterPro" id="IPR028082">
    <property type="entry name" value="Peripla_BP_I"/>
</dbReference>
<gene>
    <name evidence="5" type="ordered locus">B5T_03037</name>
</gene>
<dbReference type="GO" id="GO:0003700">
    <property type="term" value="F:DNA-binding transcription factor activity"/>
    <property type="evidence" value="ECO:0007669"/>
    <property type="project" value="TreeGrafter"/>
</dbReference>
<organism evidence="5 6">
    <name type="scientific">Alcanivorax dieselolei (strain DSM 16502 / CGMCC 1.3690 / MCCC 1A00001 / B-5)</name>
    <name type="common">Alloalcanivorax dieselolei</name>
    <dbReference type="NCBI Taxonomy" id="930169"/>
    <lineage>
        <taxon>Bacteria</taxon>
        <taxon>Pseudomonadati</taxon>
        <taxon>Pseudomonadota</taxon>
        <taxon>Gammaproteobacteria</taxon>
        <taxon>Oceanospirillales</taxon>
        <taxon>Alcanivoracaceae</taxon>
        <taxon>Alloalcanivorax</taxon>
    </lineage>
</organism>
<evidence type="ECO:0000313" key="5">
    <source>
        <dbReference type="EMBL" id="AFT71305.1"/>
    </source>
</evidence>
<keyword evidence="3" id="KW-0804">Transcription</keyword>
<sequence length="344" mass="37278">MTTSTIKDVAREAGVSVGSVSRVINGLAVSDTMKRKVDAAMAKLGYQPSGLARSLRTRSTRAIGFLVTDVSNPLYGAIINAVASRLRSRGLMLMLASFGADQPQSEMEAIEEFKRRRVDGLILAPGSEVSAPLVSAIEHFGAPVAVIGGDFPAHIPAVATNFRSGVRKATRYLLELGHQRIALLTPLVKLWPGRERIAGFREAFEKAGLPRDNAIVRPQWQGLDAAAEVSSLLTQEQPPTALIVLGTRILAGTLRAVREQHRSIPDDLSLISIGDSEWTLVHEPPITTLKWNAEEVAFGLVNLLLAQMEGRPPEGESNRIAVHTDLVLRESCAAPPRSEPERRE</sequence>
<dbReference type="SMART" id="SM00354">
    <property type="entry name" value="HTH_LACI"/>
    <property type="match status" value="1"/>
</dbReference>
<dbReference type="PROSITE" id="PS50932">
    <property type="entry name" value="HTH_LACI_2"/>
    <property type="match status" value="1"/>
</dbReference>
<dbReference type="Pfam" id="PF13377">
    <property type="entry name" value="Peripla_BP_3"/>
    <property type="match status" value="1"/>
</dbReference>
<keyword evidence="2" id="KW-0238">DNA-binding</keyword>
<dbReference type="PANTHER" id="PTHR30146">
    <property type="entry name" value="LACI-RELATED TRANSCRIPTIONAL REPRESSOR"/>
    <property type="match status" value="1"/>
</dbReference>
<proteinExistence type="predicted"/>
<evidence type="ECO:0000313" key="6">
    <source>
        <dbReference type="Proteomes" id="UP000006286"/>
    </source>
</evidence>
<reference evidence="5 6" key="1">
    <citation type="journal article" date="2012" name="J. Bacteriol.">
        <title>Complete genome sequence of Alcanivorax dieselolei type strain B5.</title>
        <authorList>
            <person name="Lai Q."/>
            <person name="Li W."/>
            <person name="Shao Z."/>
        </authorList>
    </citation>
    <scope>NUCLEOTIDE SEQUENCE [LARGE SCALE GENOMIC DNA]</scope>
    <source>
        <strain evidence="6">DSM 16502 / CGMCC 1.3690 / B-5</strain>
    </source>
</reference>
<evidence type="ECO:0000256" key="3">
    <source>
        <dbReference type="ARBA" id="ARBA00023163"/>
    </source>
</evidence>
<dbReference type="PRINTS" id="PR00036">
    <property type="entry name" value="HTHLACI"/>
</dbReference>
<dbReference type="CDD" id="cd01392">
    <property type="entry name" value="HTH_LacI"/>
    <property type="match status" value="1"/>
</dbReference>
<dbReference type="PATRIC" id="fig|930169.3.peg.3000"/>
<dbReference type="GO" id="GO:0000976">
    <property type="term" value="F:transcription cis-regulatory region binding"/>
    <property type="evidence" value="ECO:0007669"/>
    <property type="project" value="TreeGrafter"/>
</dbReference>
<dbReference type="Pfam" id="PF00356">
    <property type="entry name" value="LacI"/>
    <property type="match status" value="1"/>
</dbReference>
<dbReference type="AlphaFoldDB" id="K0CG70"/>
<dbReference type="RefSeq" id="WP_014995371.1">
    <property type="nucleotide sequence ID" value="NC_018691.1"/>
</dbReference>
<dbReference type="InterPro" id="IPR000843">
    <property type="entry name" value="HTH_LacI"/>
</dbReference>
<dbReference type="InterPro" id="IPR010982">
    <property type="entry name" value="Lambda_DNA-bd_dom_sf"/>
</dbReference>
<dbReference type="SUPFAM" id="SSF53822">
    <property type="entry name" value="Periplasmic binding protein-like I"/>
    <property type="match status" value="1"/>
</dbReference>
<dbReference type="InterPro" id="IPR046335">
    <property type="entry name" value="LacI/GalR-like_sensor"/>
</dbReference>
<feature type="domain" description="HTH lacI-type" evidence="4">
    <location>
        <begin position="4"/>
        <end position="57"/>
    </location>
</feature>
<dbReference type="Gene3D" id="1.10.260.40">
    <property type="entry name" value="lambda repressor-like DNA-binding domains"/>
    <property type="match status" value="1"/>
</dbReference>
<dbReference type="EMBL" id="CP003466">
    <property type="protein sequence ID" value="AFT71305.1"/>
    <property type="molecule type" value="Genomic_DNA"/>
</dbReference>
<dbReference type="STRING" id="930169.B5T_03037"/>
<dbReference type="HOGENOM" id="CLU_037628_6_1_6"/>
<accession>K0CG70</accession>
<dbReference type="PROSITE" id="PS00356">
    <property type="entry name" value="HTH_LACI_1"/>
    <property type="match status" value="1"/>
</dbReference>
<dbReference type="PANTHER" id="PTHR30146:SF138">
    <property type="entry name" value="TRANSCRIPTIONAL REGULATORY PROTEIN"/>
    <property type="match status" value="1"/>
</dbReference>
<dbReference type="Proteomes" id="UP000006286">
    <property type="component" value="Chromosome"/>
</dbReference>
<keyword evidence="1" id="KW-0805">Transcription regulation</keyword>
<evidence type="ECO:0000256" key="2">
    <source>
        <dbReference type="ARBA" id="ARBA00023125"/>
    </source>
</evidence>
<dbReference type="OrthoDB" id="6619319at2"/>
<dbReference type="KEGG" id="adi:B5T_03037"/>
<evidence type="ECO:0000256" key="1">
    <source>
        <dbReference type="ARBA" id="ARBA00023015"/>
    </source>
</evidence>
<dbReference type="eggNOG" id="COG1609">
    <property type="taxonomic scope" value="Bacteria"/>
</dbReference>